<dbReference type="InterPro" id="IPR024705">
    <property type="entry name" value="Ssp411"/>
</dbReference>
<dbReference type="SUPFAM" id="SSF48208">
    <property type="entry name" value="Six-hairpin glycosidases"/>
    <property type="match status" value="1"/>
</dbReference>
<dbReference type="RefSeq" id="XP_033678434.1">
    <property type="nucleotide sequence ID" value="XM_033824198.1"/>
</dbReference>
<dbReference type="SUPFAM" id="SSF52833">
    <property type="entry name" value="Thioredoxin-like"/>
    <property type="match status" value="1"/>
</dbReference>
<name>A0A6A6I1H2_9PLEO</name>
<organism evidence="2 3">
    <name type="scientific">Trematosphaeria pertusa</name>
    <dbReference type="NCBI Taxonomy" id="390896"/>
    <lineage>
        <taxon>Eukaryota</taxon>
        <taxon>Fungi</taxon>
        <taxon>Dikarya</taxon>
        <taxon>Ascomycota</taxon>
        <taxon>Pezizomycotina</taxon>
        <taxon>Dothideomycetes</taxon>
        <taxon>Pleosporomycetidae</taxon>
        <taxon>Pleosporales</taxon>
        <taxon>Massarineae</taxon>
        <taxon>Trematosphaeriaceae</taxon>
        <taxon>Trematosphaeria</taxon>
    </lineage>
</organism>
<evidence type="ECO:0000313" key="3">
    <source>
        <dbReference type="Proteomes" id="UP000800094"/>
    </source>
</evidence>
<keyword evidence="3" id="KW-1185">Reference proteome</keyword>
<dbReference type="Proteomes" id="UP000800094">
    <property type="component" value="Unassembled WGS sequence"/>
</dbReference>
<dbReference type="GO" id="GO:0005975">
    <property type="term" value="P:carbohydrate metabolic process"/>
    <property type="evidence" value="ECO:0007669"/>
    <property type="project" value="InterPro"/>
</dbReference>
<dbReference type="PANTHER" id="PTHR42899">
    <property type="entry name" value="SPERMATOGENESIS-ASSOCIATED PROTEIN 20"/>
    <property type="match status" value="1"/>
</dbReference>
<dbReference type="InterPro" id="IPR012341">
    <property type="entry name" value="6hp_glycosidase-like_sf"/>
</dbReference>
<evidence type="ECO:0000259" key="1">
    <source>
        <dbReference type="Pfam" id="PF03190"/>
    </source>
</evidence>
<reference evidence="2" key="1">
    <citation type="journal article" date="2020" name="Stud. Mycol.">
        <title>101 Dothideomycetes genomes: a test case for predicting lifestyles and emergence of pathogens.</title>
        <authorList>
            <person name="Haridas S."/>
            <person name="Albert R."/>
            <person name="Binder M."/>
            <person name="Bloem J."/>
            <person name="Labutti K."/>
            <person name="Salamov A."/>
            <person name="Andreopoulos B."/>
            <person name="Baker S."/>
            <person name="Barry K."/>
            <person name="Bills G."/>
            <person name="Bluhm B."/>
            <person name="Cannon C."/>
            <person name="Castanera R."/>
            <person name="Culley D."/>
            <person name="Daum C."/>
            <person name="Ezra D."/>
            <person name="Gonzalez J."/>
            <person name="Henrissat B."/>
            <person name="Kuo A."/>
            <person name="Liang C."/>
            <person name="Lipzen A."/>
            <person name="Lutzoni F."/>
            <person name="Magnuson J."/>
            <person name="Mondo S."/>
            <person name="Nolan M."/>
            <person name="Ohm R."/>
            <person name="Pangilinan J."/>
            <person name="Park H.-J."/>
            <person name="Ramirez L."/>
            <person name="Alfaro M."/>
            <person name="Sun H."/>
            <person name="Tritt A."/>
            <person name="Yoshinaga Y."/>
            <person name="Zwiers L.-H."/>
            <person name="Turgeon B."/>
            <person name="Goodwin S."/>
            <person name="Spatafora J."/>
            <person name="Crous P."/>
            <person name="Grigoriev I."/>
        </authorList>
    </citation>
    <scope>NUCLEOTIDE SEQUENCE</scope>
    <source>
        <strain evidence="2">CBS 122368</strain>
    </source>
</reference>
<evidence type="ECO:0000313" key="2">
    <source>
        <dbReference type="EMBL" id="KAF2243430.1"/>
    </source>
</evidence>
<dbReference type="AlphaFoldDB" id="A0A6A6I1H2"/>
<dbReference type="Gene3D" id="1.50.10.10">
    <property type="match status" value="1"/>
</dbReference>
<dbReference type="OrthoDB" id="1923667at2759"/>
<dbReference type="PIRSF" id="PIRSF006402">
    <property type="entry name" value="UCP006402_thioredoxin"/>
    <property type="match status" value="1"/>
</dbReference>
<dbReference type="PANTHER" id="PTHR42899:SF1">
    <property type="entry name" value="SPERMATOGENESIS-ASSOCIATED PROTEIN 20"/>
    <property type="match status" value="1"/>
</dbReference>
<dbReference type="InterPro" id="IPR004879">
    <property type="entry name" value="Ssp411-like_TRX"/>
</dbReference>
<proteinExistence type="predicted"/>
<dbReference type="InterPro" id="IPR036249">
    <property type="entry name" value="Thioredoxin-like_sf"/>
</dbReference>
<protein>
    <recommendedName>
        <fullName evidence="1">Spermatogenesis-associated protein 20-like TRX domain-containing protein</fullName>
    </recommendedName>
</protein>
<dbReference type="GeneID" id="54577528"/>
<dbReference type="Gene3D" id="3.40.30.10">
    <property type="entry name" value="Glutaredoxin"/>
    <property type="match status" value="1"/>
</dbReference>
<dbReference type="CDD" id="cd02955">
    <property type="entry name" value="SSP411"/>
    <property type="match status" value="1"/>
</dbReference>
<dbReference type="GO" id="GO:0003824">
    <property type="term" value="F:catalytic activity"/>
    <property type="evidence" value="ECO:0007669"/>
    <property type="project" value="UniProtKB-ARBA"/>
</dbReference>
<accession>A0A6A6I1H2</accession>
<sequence>MDVRDMSEASAAPSDDLKLANRLNESRSPYVRGHMNNPVAWQMWGPEAIALAKKSNRLIFISIGYAACHWCHVMERESFENAEVAALLNSSFIPIKIDREERPDVDRIYMNYVQATTGSGGWPLNVFITPDLEPIFGGTYWPGPGATMAMGDHIGFVGILKKISDVWKNQRQRCLDSAKDITAQLREFAQDGSISRREGAASDPLDLELLEEAYDHFTAKYDTHYAGFGGAPKFPTPANLSFLLKLSQYPNAVADVVGAKECTKAKDMVLSTLSAMNKGGIHDQIGNGFARYSVTRDWSLPHFEKMLYDQGQLLPVYLDAYLLTRNPEHLAAVHDIATYLTTPPMHSTTGGFFSAEDADSLYRPADKEKREGAFYVWTLKEFQSILGDRDTDILARYYNAKDEGNVSPDHDAHDELINQSVLAISSTPADLAKEFALSVEEVEKILAEGRNKLLEHRNKERPRPALDDKIVVSWNGLAIGALARTASVLSSSDKSKSTEYLKAAESAAKFIKKELYNSSEHTLLRVYREGPGVVQGFADDYAYLISGLIDLYEATFQESYLQWADNLQKTQLKLFWDSDHLGFFSTPENQNDLIMRLKDGMDNAEPGTNGVSARNLDRLGALLEDEEYVKKARETASAFEAEIMQHPFLFPSMMDSVVAGKLGLKHVVITGEGEQVEEWLRRHRERPAGLSTVSRIGKDLGEWLKQRNPLVQSMDASKEGVMVCEQGACREELDISMASIGDAIKDVSER</sequence>
<dbReference type="EMBL" id="ML987205">
    <property type="protein sequence ID" value="KAF2243430.1"/>
    <property type="molecule type" value="Genomic_DNA"/>
</dbReference>
<feature type="domain" description="Spermatogenesis-associated protein 20-like TRX" evidence="1">
    <location>
        <begin position="21"/>
        <end position="185"/>
    </location>
</feature>
<gene>
    <name evidence="2" type="ORF">BU26DRAFT_436901</name>
</gene>
<dbReference type="InterPro" id="IPR008928">
    <property type="entry name" value="6-hairpin_glycosidase_sf"/>
</dbReference>
<dbReference type="Pfam" id="PF03190">
    <property type="entry name" value="Thioredox_DsbH"/>
    <property type="match status" value="1"/>
</dbReference>